<dbReference type="AlphaFoldDB" id="A0A2K9P3Z2"/>
<dbReference type="SUPFAM" id="SSF52540">
    <property type="entry name" value="P-loop containing nucleoside triphosphate hydrolases"/>
    <property type="match status" value="1"/>
</dbReference>
<dbReference type="InterPro" id="IPR036640">
    <property type="entry name" value="ABC1_TM_sf"/>
</dbReference>
<dbReference type="GO" id="GO:0034040">
    <property type="term" value="F:ATPase-coupled lipid transmembrane transporter activity"/>
    <property type="evidence" value="ECO:0007669"/>
    <property type="project" value="TreeGrafter"/>
</dbReference>
<keyword evidence="2 7" id="KW-0812">Transmembrane</keyword>
<dbReference type="InterPro" id="IPR017871">
    <property type="entry name" value="ABC_transporter-like_CS"/>
</dbReference>
<feature type="transmembrane region" description="Helical" evidence="7">
    <location>
        <begin position="163"/>
        <end position="185"/>
    </location>
</feature>
<dbReference type="PROSITE" id="PS50893">
    <property type="entry name" value="ABC_TRANSPORTER_2"/>
    <property type="match status" value="1"/>
</dbReference>
<keyword evidence="5 7" id="KW-1133">Transmembrane helix</keyword>
<dbReference type="Pfam" id="PF00005">
    <property type="entry name" value="ABC_tran"/>
    <property type="match status" value="1"/>
</dbReference>
<evidence type="ECO:0000256" key="4">
    <source>
        <dbReference type="ARBA" id="ARBA00022840"/>
    </source>
</evidence>
<dbReference type="GO" id="GO:0005524">
    <property type="term" value="F:ATP binding"/>
    <property type="evidence" value="ECO:0007669"/>
    <property type="project" value="UniProtKB-KW"/>
</dbReference>
<dbReference type="GO" id="GO:0016887">
    <property type="term" value="F:ATP hydrolysis activity"/>
    <property type="evidence" value="ECO:0007669"/>
    <property type="project" value="InterPro"/>
</dbReference>
<feature type="transmembrane region" description="Helical" evidence="7">
    <location>
        <begin position="64"/>
        <end position="85"/>
    </location>
</feature>
<dbReference type="InterPro" id="IPR039421">
    <property type="entry name" value="Type_1_exporter"/>
</dbReference>
<reference evidence="10 11" key="1">
    <citation type="submission" date="2017-04" db="EMBL/GenBank/DDBJ databases">
        <title>Monoglobus pectinilyticus 14 draft genome.</title>
        <authorList>
            <person name="Kim C."/>
            <person name="Rosendale D.I."/>
            <person name="Kelly W.J."/>
            <person name="Tannock G.W."/>
            <person name="Patchett M.L."/>
            <person name="Jordens J.Z."/>
        </authorList>
    </citation>
    <scope>NUCLEOTIDE SEQUENCE [LARGE SCALE GENOMIC DNA]</scope>
    <source>
        <strain evidence="10 11">14</strain>
    </source>
</reference>
<evidence type="ECO:0000256" key="2">
    <source>
        <dbReference type="ARBA" id="ARBA00022692"/>
    </source>
</evidence>
<dbReference type="InterPro" id="IPR003593">
    <property type="entry name" value="AAA+_ATPase"/>
</dbReference>
<name>A0A2K9P3Z2_9FIRM</name>
<evidence type="ECO:0000256" key="7">
    <source>
        <dbReference type="SAM" id="Phobius"/>
    </source>
</evidence>
<dbReference type="KEGG" id="mpec:B9O19_01815"/>
<feature type="transmembrane region" description="Helical" evidence="7">
    <location>
        <begin position="275"/>
        <end position="295"/>
    </location>
</feature>
<evidence type="ECO:0000259" key="8">
    <source>
        <dbReference type="PROSITE" id="PS50893"/>
    </source>
</evidence>
<keyword evidence="11" id="KW-1185">Reference proteome</keyword>
<protein>
    <submittedName>
        <fullName evidence="10">Putative multidrug export ATP-binding/permease protein</fullName>
    </submittedName>
</protein>
<dbReference type="SUPFAM" id="SSF90123">
    <property type="entry name" value="ABC transporter transmembrane region"/>
    <property type="match status" value="1"/>
</dbReference>
<proteinExistence type="predicted"/>
<comment type="subcellular location">
    <subcellularLocation>
        <location evidence="1">Cell membrane</location>
        <topology evidence="1">Multi-pass membrane protein</topology>
    </subcellularLocation>
</comment>
<evidence type="ECO:0000256" key="3">
    <source>
        <dbReference type="ARBA" id="ARBA00022741"/>
    </source>
</evidence>
<evidence type="ECO:0000313" key="11">
    <source>
        <dbReference type="Proteomes" id="UP000235589"/>
    </source>
</evidence>
<evidence type="ECO:0000256" key="1">
    <source>
        <dbReference type="ARBA" id="ARBA00004651"/>
    </source>
</evidence>
<dbReference type="PANTHER" id="PTHR24221:SF654">
    <property type="entry name" value="ATP-BINDING CASSETTE SUB-FAMILY B MEMBER 6"/>
    <property type="match status" value="1"/>
</dbReference>
<sequence length="583" mass="63497">MKEKSNPKIFKNIIFYARRYFPWALVAVLATVSFSFLEVMKANILRAIVDLAQSGNVNGILPEFLKAVLIIICVMVCIFLSRYAAGRFSSSVMRDVKRDSARHISQIPLSYMNSNRSGELLSKMSTDADSVQSFMEGDFIQLIQLPFTIVFYAIYLIWLNPILFLACFATLPILIPLGASFAIPFRVGSKKYMKYLGKVSNTVADMVGGISVVKSYNMERALADKYQSGIERATNMALKNDKCQYKGSFIFNLARNIPTLTCLVFGGYLCFKGSLTLGALIAFSSLLGQTLSPLMRASSMFFNLKSASASAERVFSIINEPSEQEGSEVSASLNGDVPAIQFENVSFGYEEDKPVLKNLNLSIKKGETVGFAGASGCGKSTILGLICGFYRPSSGRILIGGIDMGDRNLKAVRSLISYVSQDAYLFPFSIYDNIAMGKSGATKEEVIAAAKAAYAHDFIMETENGYDTIVGERGSRLSGGQIQRISIARAMLKDAPILLLDEATSALDVKAEAEVQKALDNLSIGRTVLVVAHRLSTIKGADRIAVIDNGIVAECGSHDELLKKDGLYAKLQNVHSQQGGEAL</sequence>
<dbReference type="InterPro" id="IPR011527">
    <property type="entry name" value="ABC1_TM_dom"/>
</dbReference>
<dbReference type="OrthoDB" id="9762778at2"/>
<feature type="transmembrane region" description="Helical" evidence="7">
    <location>
        <begin position="20"/>
        <end position="37"/>
    </location>
</feature>
<dbReference type="Proteomes" id="UP000235589">
    <property type="component" value="Chromosome"/>
</dbReference>
<dbReference type="PROSITE" id="PS50929">
    <property type="entry name" value="ABC_TM1F"/>
    <property type="match status" value="1"/>
</dbReference>
<gene>
    <name evidence="10" type="ORF">B9O19_01815</name>
</gene>
<evidence type="ECO:0000259" key="9">
    <source>
        <dbReference type="PROSITE" id="PS50929"/>
    </source>
</evidence>
<dbReference type="FunFam" id="3.40.50.300:FF:000218">
    <property type="entry name" value="Multidrug ABC transporter ATP-binding protein"/>
    <property type="match status" value="1"/>
</dbReference>
<keyword evidence="3" id="KW-0547">Nucleotide-binding</keyword>
<dbReference type="GO" id="GO:0005886">
    <property type="term" value="C:plasma membrane"/>
    <property type="evidence" value="ECO:0007669"/>
    <property type="project" value="UniProtKB-SubCell"/>
</dbReference>
<dbReference type="Gene3D" id="1.20.1560.10">
    <property type="entry name" value="ABC transporter type 1, transmembrane domain"/>
    <property type="match status" value="1"/>
</dbReference>
<dbReference type="RefSeq" id="WP_102366120.1">
    <property type="nucleotide sequence ID" value="NZ_CP020991.1"/>
</dbReference>
<feature type="domain" description="ABC transmembrane type-1" evidence="9">
    <location>
        <begin position="25"/>
        <end position="306"/>
    </location>
</feature>
<organism evidence="10 11">
    <name type="scientific">Monoglobus pectinilyticus</name>
    <dbReference type="NCBI Taxonomy" id="1981510"/>
    <lineage>
        <taxon>Bacteria</taxon>
        <taxon>Bacillati</taxon>
        <taxon>Bacillota</taxon>
        <taxon>Clostridia</taxon>
        <taxon>Monoglobales</taxon>
        <taxon>Monoglobaceae</taxon>
        <taxon>Monoglobus</taxon>
    </lineage>
</organism>
<dbReference type="EMBL" id="CP020991">
    <property type="protein sequence ID" value="AUO19964.1"/>
    <property type="molecule type" value="Genomic_DNA"/>
</dbReference>
<dbReference type="InterPro" id="IPR027417">
    <property type="entry name" value="P-loop_NTPase"/>
</dbReference>
<feature type="domain" description="ABC transporter" evidence="8">
    <location>
        <begin position="340"/>
        <end position="574"/>
    </location>
</feature>
<keyword evidence="6 7" id="KW-0472">Membrane</keyword>
<accession>A0A2K9P3Z2</accession>
<evidence type="ECO:0000256" key="6">
    <source>
        <dbReference type="ARBA" id="ARBA00023136"/>
    </source>
</evidence>
<dbReference type="CDD" id="cd07346">
    <property type="entry name" value="ABC_6TM_exporters"/>
    <property type="match status" value="1"/>
</dbReference>
<evidence type="ECO:0000256" key="5">
    <source>
        <dbReference type="ARBA" id="ARBA00022989"/>
    </source>
</evidence>
<dbReference type="PANTHER" id="PTHR24221">
    <property type="entry name" value="ATP-BINDING CASSETTE SUB-FAMILY B"/>
    <property type="match status" value="1"/>
</dbReference>
<dbReference type="Pfam" id="PF00664">
    <property type="entry name" value="ABC_membrane"/>
    <property type="match status" value="1"/>
</dbReference>
<dbReference type="GO" id="GO:0140359">
    <property type="term" value="F:ABC-type transporter activity"/>
    <property type="evidence" value="ECO:0007669"/>
    <property type="project" value="InterPro"/>
</dbReference>
<dbReference type="SMART" id="SM00382">
    <property type="entry name" value="AAA"/>
    <property type="match status" value="1"/>
</dbReference>
<dbReference type="GeneID" id="98063195"/>
<keyword evidence="4 10" id="KW-0067">ATP-binding</keyword>
<evidence type="ECO:0000313" key="10">
    <source>
        <dbReference type="EMBL" id="AUO19964.1"/>
    </source>
</evidence>
<dbReference type="PROSITE" id="PS00211">
    <property type="entry name" value="ABC_TRANSPORTER_1"/>
    <property type="match status" value="1"/>
</dbReference>
<feature type="transmembrane region" description="Helical" evidence="7">
    <location>
        <begin position="139"/>
        <end position="157"/>
    </location>
</feature>
<dbReference type="Gene3D" id="3.40.50.300">
    <property type="entry name" value="P-loop containing nucleotide triphosphate hydrolases"/>
    <property type="match status" value="1"/>
</dbReference>
<dbReference type="InterPro" id="IPR003439">
    <property type="entry name" value="ABC_transporter-like_ATP-bd"/>
</dbReference>